<reference evidence="2 3" key="2">
    <citation type="journal article" date="2016" name="Sci. Rep.">
        <title>A novel serine protease, Sep1, from Bacillus firmus DS-1 has nematicidal activity and degrades multiple intestinal-associated nematode proteins.</title>
        <authorList>
            <person name="Geng C."/>
            <person name="Nie X."/>
            <person name="Tang Z."/>
            <person name="Zhang Y."/>
            <person name="Lin J."/>
            <person name="Sun M."/>
            <person name="Peng D."/>
        </authorList>
    </citation>
    <scope>NUCLEOTIDE SEQUENCE [LARGE SCALE GENOMIC DNA]</scope>
    <source>
        <strain evidence="2 3">DS1</strain>
    </source>
</reference>
<keyword evidence="1" id="KW-1133">Transmembrane helix</keyword>
<organism evidence="2 3">
    <name type="scientific">Cytobacillus firmus DS1</name>
    <dbReference type="NCBI Taxonomy" id="1307436"/>
    <lineage>
        <taxon>Bacteria</taxon>
        <taxon>Bacillati</taxon>
        <taxon>Bacillota</taxon>
        <taxon>Bacilli</taxon>
        <taxon>Bacillales</taxon>
        <taxon>Bacillaceae</taxon>
        <taxon>Cytobacillus</taxon>
    </lineage>
</organism>
<evidence type="ECO:0000256" key="1">
    <source>
        <dbReference type="SAM" id="Phobius"/>
    </source>
</evidence>
<dbReference type="PATRIC" id="fig|1307436.3.peg.9"/>
<accession>W7L2Y0</accession>
<name>W7L2Y0_CYTFI</name>
<dbReference type="EMBL" id="APVL01000001">
    <property type="protein sequence ID" value="EWG12768.1"/>
    <property type="molecule type" value="Genomic_DNA"/>
</dbReference>
<keyword evidence="1" id="KW-0812">Transmembrane</keyword>
<protein>
    <recommendedName>
        <fullName evidence="4">DUF3021 domain-containing protein</fullName>
    </recommendedName>
</protein>
<dbReference type="OrthoDB" id="2735472at2"/>
<sequence length="137" mass="15630">MKTFLFRSMIGIFFGGFIAAAAAIALVSFGNQSTLDGQLFIKNAFGSIFCGWLFTVTPLYFEIRSLRLPMQTAMHFLTVTIVYFILGLYIGWIPLGVTHFFIYLAISVLIYAIMWVGFYLYFKNVSKKLNEDLECIE</sequence>
<keyword evidence="1" id="KW-0472">Membrane</keyword>
<proteinExistence type="predicted"/>
<evidence type="ECO:0000313" key="3">
    <source>
        <dbReference type="Proteomes" id="UP000019270"/>
    </source>
</evidence>
<dbReference type="eggNOG" id="ENOG5032UIB">
    <property type="taxonomic scope" value="Bacteria"/>
</dbReference>
<gene>
    <name evidence="2" type="ORF">PBF_00045</name>
</gene>
<dbReference type="RefSeq" id="WP_035325456.1">
    <property type="nucleotide sequence ID" value="NZ_APVL01000001.1"/>
</dbReference>
<evidence type="ECO:0008006" key="4">
    <source>
        <dbReference type="Google" id="ProtNLM"/>
    </source>
</evidence>
<reference evidence="3" key="1">
    <citation type="submission" date="2013-03" db="EMBL/GenBank/DDBJ databases">
        <title>Draft genome sequence of Bacillus firmus DS1.</title>
        <authorList>
            <person name="Peng D."/>
            <person name="Zhu L."/>
            <person name="Sun M."/>
        </authorList>
    </citation>
    <scope>NUCLEOTIDE SEQUENCE [LARGE SCALE GENOMIC DNA]</scope>
    <source>
        <strain evidence="3">DS1</strain>
    </source>
</reference>
<feature type="transmembrane region" description="Helical" evidence="1">
    <location>
        <begin position="43"/>
        <end position="61"/>
    </location>
</feature>
<dbReference type="InterPro" id="IPR021560">
    <property type="entry name" value="DUF3021"/>
</dbReference>
<feature type="transmembrane region" description="Helical" evidence="1">
    <location>
        <begin position="73"/>
        <end position="94"/>
    </location>
</feature>
<dbReference type="AlphaFoldDB" id="W7L2Y0"/>
<feature type="transmembrane region" description="Helical" evidence="1">
    <location>
        <begin position="12"/>
        <end position="31"/>
    </location>
</feature>
<feature type="transmembrane region" description="Helical" evidence="1">
    <location>
        <begin position="100"/>
        <end position="122"/>
    </location>
</feature>
<dbReference type="Proteomes" id="UP000019270">
    <property type="component" value="Unassembled WGS sequence"/>
</dbReference>
<dbReference type="Pfam" id="PF11457">
    <property type="entry name" value="DUF3021"/>
    <property type="match status" value="1"/>
</dbReference>
<comment type="caution">
    <text evidence="2">The sequence shown here is derived from an EMBL/GenBank/DDBJ whole genome shotgun (WGS) entry which is preliminary data.</text>
</comment>
<evidence type="ECO:0000313" key="2">
    <source>
        <dbReference type="EMBL" id="EWG12768.1"/>
    </source>
</evidence>